<protein>
    <submittedName>
        <fullName evidence="3">Uncharacterized protein</fullName>
    </submittedName>
</protein>
<dbReference type="STRING" id="306901.Q2H9M7"/>
<keyword evidence="1" id="KW-0808">Transferase</keyword>
<dbReference type="GO" id="GO:0016740">
    <property type="term" value="F:transferase activity"/>
    <property type="evidence" value="ECO:0007669"/>
    <property type="project" value="UniProtKB-KW"/>
</dbReference>
<dbReference type="InterPro" id="IPR023213">
    <property type="entry name" value="CAT-like_dom_sf"/>
</dbReference>
<dbReference type="VEuPathDB" id="FungiDB:CHGG_03077"/>
<proteinExistence type="predicted"/>
<dbReference type="eggNOG" id="ENOG502SHVS">
    <property type="taxonomic scope" value="Eukaryota"/>
</dbReference>
<sequence>MLDRVCRGEEIPEAEVEVANRERDGVIPDLGDDEEEPREQLGRQTVKMSPAADMNATQHDEEVEQVASPAVWASFSFSGQSLAALKAAALETATSKRISTDDTLTAFIFQSITRARYHRLRDDPSATCTLGRAVDARRYLKIPATYPGLLNNMVFHSHSIQETISTPLGVLASELRHEVDPATSRIGLYTRALAALLHRTPGKGSISMGANINLSRDIMISSWAGAGADCYEMDFGMELGVPAAVRRPVFVPVEGLGYLLPKHPSGEIPLVICLREEDMELLKGDEEWRRWMG</sequence>
<accession>Q2H9M7</accession>
<keyword evidence="4" id="KW-1185">Reference proteome</keyword>
<dbReference type="RefSeq" id="XP_001229593.1">
    <property type="nucleotide sequence ID" value="XM_001229592.1"/>
</dbReference>
<dbReference type="GeneID" id="4389060"/>
<dbReference type="HOGENOM" id="CLU_026450_5_0_1"/>
<dbReference type="OMA" id="AFIWQSV"/>
<dbReference type="Pfam" id="PF02458">
    <property type="entry name" value="Transferase"/>
    <property type="match status" value="1"/>
</dbReference>
<dbReference type="Gene3D" id="3.30.559.10">
    <property type="entry name" value="Chloramphenicol acetyltransferase-like domain"/>
    <property type="match status" value="2"/>
</dbReference>
<gene>
    <name evidence="3" type="ORF">CHGG_03077</name>
</gene>
<feature type="region of interest" description="Disordered" evidence="2">
    <location>
        <begin position="19"/>
        <end position="62"/>
    </location>
</feature>
<evidence type="ECO:0000313" key="4">
    <source>
        <dbReference type="Proteomes" id="UP000001056"/>
    </source>
</evidence>
<dbReference type="PANTHER" id="PTHR31896:SF64">
    <property type="entry name" value="TRICHOTHECENE 3-O-ACETYLTRANSFERASE"/>
    <property type="match status" value="1"/>
</dbReference>
<evidence type="ECO:0000256" key="1">
    <source>
        <dbReference type="ARBA" id="ARBA00022679"/>
    </source>
</evidence>
<dbReference type="InterPro" id="IPR051283">
    <property type="entry name" value="Sec_Metabolite_Acyltrans"/>
</dbReference>
<dbReference type="Proteomes" id="UP000001056">
    <property type="component" value="Unassembled WGS sequence"/>
</dbReference>
<dbReference type="PANTHER" id="PTHR31896">
    <property type="entry name" value="FAMILY REGULATORY PROTEIN, PUTATIVE (AFU_ORTHOLOGUE AFUA_3G14730)-RELATED"/>
    <property type="match status" value="1"/>
</dbReference>
<dbReference type="InParanoid" id="Q2H9M7"/>
<reference evidence="4" key="1">
    <citation type="journal article" date="2015" name="Genome Announc.">
        <title>Draft genome sequence of the cellulolytic fungus Chaetomium globosum.</title>
        <authorList>
            <person name="Cuomo C.A."/>
            <person name="Untereiner W.A."/>
            <person name="Ma L.-J."/>
            <person name="Grabherr M."/>
            <person name="Birren B.W."/>
        </authorList>
    </citation>
    <scope>NUCLEOTIDE SEQUENCE [LARGE SCALE GENOMIC DNA]</scope>
    <source>
        <strain evidence="4">ATCC 6205 / CBS 148.51 / DSM 1962 / NBRC 6347 / NRRL 1970</strain>
    </source>
</reference>
<organism evidence="3 4">
    <name type="scientific">Chaetomium globosum (strain ATCC 6205 / CBS 148.51 / DSM 1962 / NBRC 6347 / NRRL 1970)</name>
    <name type="common">Soil fungus</name>
    <dbReference type="NCBI Taxonomy" id="306901"/>
    <lineage>
        <taxon>Eukaryota</taxon>
        <taxon>Fungi</taxon>
        <taxon>Dikarya</taxon>
        <taxon>Ascomycota</taxon>
        <taxon>Pezizomycotina</taxon>
        <taxon>Sordariomycetes</taxon>
        <taxon>Sordariomycetidae</taxon>
        <taxon>Sordariales</taxon>
        <taxon>Chaetomiaceae</taxon>
        <taxon>Chaetomium</taxon>
    </lineage>
</organism>
<evidence type="ECO:0000256" key="2">
    <source>
        <dbReference type="SAM" id="MobiDB-lite"/>
    </source>
</evidence>
<dbReference type="AlphaFoldDB" id="Q2H9M7"/>
<evidence type="ECO:0000313" key="3">
    <source>
        <dbReference type="EMBL" id="EAQ91142.1"/>
    </source>
</evidence>
<dbReference type="OrthoDB" id="1862401at2759"/>
<dbReference type="EMBL" id="CH408030">
    <property type="protein sequence ID" value="EAQ91142.1"/>
    <property type="molecule type" value="Genomic_DNA"/>
</dbReference>
<name>Q2H9M7_CHAGB</name>